<comment type="caution">
    <text evidence="9">The sequence shown here is derived from an EMBL/GenBank/DDBJ whole genome shotgun (WGS) entry which is preliminary data.</text>
</comment>
<keyword evidence="4 7" id="KW-0812">Transmembrane</keyword>
<evidence type="ECO:0000256" key="6">
    <source>
        <dbReference type="ARBA" id="ARBA00023136"/>
    </source>
</evidence>
<sequence>MRSCKYVTKRERIQELDAYRALAIMAVLAIHATSEALAATIGSRAYPLYLLINTFSKFAVPVFIFLSGFVLFYNYADKPLSGGTIRQFYRKRLLYILVPYLVFSAFYYLLKLYRSDMLFDLSWAVGYDFIKALFGGRAYTHLYYIIIMVQFYILFPLLLAVFQKMRRTVPLMFLAAALLQWGFIIVNKYGWQIPRGNLAISYLSYFIFGAWIAMRYESIRNWLVHLSKGYKQIVGWVILWSAWIGLGIYHAYMFYRANVGKIFVNTLWYELVWYIHSLLSCIILIQISFVLFYRCGRRISSWVTSIGACSFGIYLLHPFLLFIYRKIGIKGNMLEYALYIAGGWIVAFIGSWFIVYMISRVTSWSWIAFGIVPVQDKDSKSRIVDKPHHEANARNLSE</sequence>
<feature type="transmembrane region" description="Helical" evidence="7">
    <location>
        <begin position="169"/>
        <end position="190"/>
    </location>
</feature>
<feature type="transmembrane region" description="Helical" evidence="7">
    <location>
        <begin position="196"/>
        <end position="213"/>
    </location>
</feature>
<keyword evidence="9" id="KW-0808">Transferase</keyword>
<keyword evidence="3" id="KW-1003">Cell membrane</keyword>
<proteinExistence type="inferred from homology"/>
<evidence type="ECO:0000256" key="3">
    <source>
        <dbReference type="ARBA" id="ARBA00022475"/>
    </source>
</evidence>
<reference evidence="9 10" key="1">
    <citation type="submission" date="2018-03" db="EMBL/GenBank/DDBJ databases">
        <title>Aerobic endospore-forming bacteria genome sequencing and assembly.</title>
        <authorList>
            <person name="Cavalcante D.A."/>
            <person name="Driks A."/>
            <person name="Putonti C."/>
            <person name="De-Souza M.T."/>
        </authorList>
    </citation>
    <scope>NUCLEOTIDE SEQUENCE [LARGE SCALE GENOMIC DNA]</scope>
    <source>
        <strain evidence="9 10">SDF0028</strain>
    </source>
</reference>
<evidence type="ECO:0000313" key="10">
    <source>
        <dbReference type="Proteomes" id="UP000316208"/>
    </source>
</evidence>
<feature type="domain" description="Acyltransferase 3" evidence="8">
    <location>
        <begin position="14"/>
        <end position="353"/>
    </location>
</feature>
<dbReference type="EMBL" id="SADY01000004">
    <property type="protein sequence ID" value="TQR44567.1"/>
    <property type="molecule type" value="Genomic_DNA"/>
</dbReference>
<feature type="transmembrane region" description="Helical" evidence="7">
    <location>
        <begin position="272"/>
        <end position="293"/>
    </location>
</feature>
<evidence type="ECO:0000259" key="8">
    <source>
        <dbReference type="Pfam" id="PF01757"/>
    </source>
</evidence>
<evidence type="ECO:0000256" key="4">
    <source>
        <dbReference type="ARBA" id="ARBA00022692"/>
    </source>
</evidence>
<feature type="transmembrane region" description="Helical" evidence="7">
    <location>
        <begin position="305"/>
        <end position="324"/>
    </location>
</feature>
<dbReference type="PANTHER" id="PTHR40074">
    <property type="entry name" value="O-ACETYLTRANSFERASE WECH"/>
    <property type="match status" value="1"/>
</dbReference>
<evidence type="ECO:0000256" key="7">
    <source>
        <dbReference type="SAM" id="Phobius"/>
    </source>
</evidence>
<dbReference type="PANTHER" id="PTHR40074:SF2">
    <property type="entry name" value="O-ACETYLTRANSFERASE WECH"/>
    <property type="match status" value="1"/>
</dbReference>
<feature type="transmembrane region" description="Helical" evidence="7">
    <location>
        <begin position="142"/>
        <end position="162"/>
    </location>
</feature>
<evidence type="ECO:0000256" key="2">
    <source>
        <dbReference type="ARBA" id="ARBA00007400"/>
    </source>
</evidence>
<feature type="transmembrane region" description="Helical" evidence="7">
    <location>
        <begin position="233"/>
        <end position="252"/>
    </location>
</feature>
<feature type="transmembrane region" description="Helical" evidence="7">
    <location>
        <begin position="21"/>
        <end position="42"/>
    </location>
</feature>
<dbReference type="Pfam" id="PF01757">
    <property type="entry name" value="Acyl_transf_3"/>
    <property type="match status" value="1"/>
</dbReference>
<name>A0ABY3APW9_PAEPP</name>
<dbReference type="InterPro" id="IPR002656">
    <property type="entry name" value="Acyl_transf_3_dom"/>
</dbReference>
<comment type="subcellular location">
    <subcellularLocation>
        <location evidence="1">Cell membrane</location>
        <topology evidence="1">Multi-pass membrane protein</topology>
    </subcellularLocation>
</comment>
<keyword evidence="9" id="KW-0012">Acyltransferase</keyword>
<feature type="transmembrane region" description="Helical" evidence="7">
    <location>
        <begin position="93"/>
        <end position="110"/>
    </location>
</feature>
<feature type="transmembrane region" description="Helical" evidence="7">
    <location>
        <begin position="48"/>
        <end position="73"/>
    </location>
</feature>
<protein>
    <submittedName>
        <fullName evidence="9">Acyltransferase</fullName>
    </submittedName>
</protein>
<keyword evidence="6 7" id="KW-0472">Membrane</keyword>
<organism evidence="9 10">
    <name type="scientific">Paenibacillus popilliae</name>
    <name type="common">Bacillus popilliae</name>
    <dbReference type="NCBI Taxonomy" id="78057"/>
    <lineage>
        <taxon>Bacteria</taxon>
        <taxon>Bacillati</taxon>
        <taxon>Bacillota</taxon>
        <taxon>Bacilli</taxon>
        <taxon>Bacillales</taxon>
        <taxon>Paenibacillaceae</taxon>
        <taxon>Paenibacillus</taxon>
    </lineage>
</organism>
<evidence type="ECO:0000256" key="1">
    <source>
        <dbReference type="ARBA" id="ARBA00004651"/>
    </source>
</evidence>
<gene>
    <name evidence="9" type="ORF">C7Y44_15750</name>
</gene>
<keyword evidence="5 7" id="KW-1133">Transmembrane helix</keyword>
<dbReference type="GO" id="GO:0016746">
    <property type="term" value="F:acyltransferase activity"/>
    <property type="evidence" value="ECO:0007669"/>
    <property type="project" value="UniProtKB-KW"/>
</dbReference>
<evidence type="ECO:0000256" key="5">
    <source>
        <dbReference type="ARBA" id="ARBA00022989"/>
    </source>
</evidence>
<dbReference type="Proteomes" id="UP000316208">
    <property type="component" value="Unassembled WGS sequence"/>
</dbReference>
<accession>A0ABY3APW9</accession>
<comment type="similarity">
    <text evidence="2">Belongs to the acyltransferase 3 family.</text>
</comment>
<feature type="transmembrane region" description="Helical" evidence="7">
    <location>
        <begin position="336"/>
        <end position="358"/>
    </location>
</feature>
<evidence type="ECO:0000313" key="9">
    <source>
        <dbReference type="EMBL" id="TQR44567.1"/>
    </source>
</evidence>
<keyword evidence="10" id="KW-1185">Reference proteome</keyword>